<evidence type="ECO:0000313" key="3">
    <source>
        <dbReference type="Proteomes" id="UP000053617"/>
    </source>
</evidence>
<protein>
    <submittedName>
        <fullName evidence="2">Uncharacterized protein</fullName>
    </submittedName>
</protein>
<proteinExistence type="predicted"/>
<name>A0A0D2HEY6_9EURO</name>
<dbReference type="STRING" id="1442369.A0A0D2HEY6"/>
<evidence type="ECO:0000256" key="1">
    <source>
        <dbReference type="SAM" id="SignalP"/>
    </source>
</evidence>
<feature type="signal peptide" evidence="1">
    <location>
        <begin position="1"/>
        <end position="18"/>
    </location>
</feature>
<dbReference type="VEuPathDB" id="FungiDB:Z518_00337"/>
<keyword evidence="3" id="KW-1185">Reference proteome</keyword>
<accession>A0A0D2HEY6</accession>
<dbReference type="PANTHER" id="PTHR42060:SF1">
    <property type="entry name" value="NHL REPEAT-CONTAINING PROTEIN"/>
    <property type="match status" value="1"/>
</dbReference>
<dbReference type="OrthoDB" id="9977941at2759"/>
<reference evidence="2 3" key="1">
    <citation type="submission" date="2015-01" db="EMBL/GenBank/DDBJ databases">
        <title>The Genome Sequence of Rhinocladiella mackenzie CBS 650.93.</title>
        <authorList>
            <consortium name="The Broad Institute Genomics Platform"/>
            <person name="Cuomo C."/>
            <person name="de Hoog S."/>
            <person name="Gorbushina A."/>
            <person name="Stielow B."/>
            <person name="Teixiera M."/>
            <person name="Abouelleil A."/>
            <person name="Chapman S.B."/>
            <person name="Priest M."/>
            <person name="Young S.K."/>
            <person name="Wortman J."/>
            <person name="Nusbaum C."/>
            <person name="Birren B."/>
        </authorList>
    </citation>
    <scope>NUCLEOTIDE SEQUENCE [LARGE SCALE GENOMIC DNA]</scope>
    <source>
        <strain evidence="2 3">CBS 650.93</strain>
    </source>
</reference>
<dbReference type="InterPro" id="IPR011042">
    <property type="entry name" value="6-blade_b-propeller_TolB-like"/>
</dbReference>
<keyword evidence="1" id="KW-0732">Signal</keyword>
<dbReference type="GeneID" id="25288408"/>
<dbReference type="HOGENOM" id="CLU_052989_1_0_1"/>
<dbReference type="InterPro" id="IPR052998">
    <property type="entry name" value="Hetero-Diels-Alderase-like"/>
</dbReference>
<dbReference type="AlphaFoldDB" id="A0A0D2HEY6"/>
<dbReference type="SUPFAM" id="SSF63829">
    <property type="entry name" value="Calcium-dependent phosphotriesterase"/>
    <property type="match status" value="1"/>
</dbReference>
<dbReference type="EMBL" id="KN847475">
    <property type="protein sequence ID" value="KIX09258.1"/>
    <property type="molecule type" value="Genomic_DNA"/>
</dbReference>
<dbReference type="Proteomes" id="UP000053617">
    <property type="component" value="Unassembled WGS sequence"/>
</dbReference>
<dbReference type="PANTHER" id="PTHR42060">
    <property type="entry name" value="NHL REPEAT-CONTAINING PROTEIN-RELATED"/>
    <property type="match status" value="1"/>
</dbReference>
<feature type="chain" id="PRO_5002243648" evidence="1">
    <location>
        <begin position="19"/>
        <end position="252"/>
    </location>
</feature>
<dbReference type="RefSeq" id="XP_013276394.1">
    <property type="nucleotide sequence ID" value="XM_013420940.1"/>
</dbReference>
<sequence length="252" mass="26215">MIEFVLFTSLLAPVPAAALFNIAPQTVVQFSDSTFAENIGVRSNGHILVSVLSEPTLYGIDPTGPNWTAEPIHHFPNATGVAGITEIDDDVFAVASAIGPNVSFPRIWKLDFRGDTLNVAEIGDVPGSTSIHGIAALRKGNSPATAIMLADTGVGSIRCMDPATGTVESIVTSPLFAPSNTSTALGINGVKMFGASLYFTGSASGTFGRVPLTRDGYSAGEIEVLATLNRSIASFDDFAINSNGLALFAAHR</sequence>
<evidence type="ECO:0000313" key="2">
    <source>
        <dbReference type="EMBL" id="KIX09258.1"/>
    </source>
</evidence>
<dbReference type="Gene3D" id="2.120.10.30">
    <property type="entry name" value="TolB, C-terminal domain"/>
    <property type="match status" value="1"/>
</dbReference>
<organism evidence="2 3">
    <name type="scientific">Rhinocladiella mackenziei CBS 650.93</name>
    <dbReference type="NCBI Taxonomy" id="1442369"/>
    <lineage>
        <taxon>Eukaryota</taxon>
        <taxon>Fungi</taxon>
        <taxon>Dikarya</taxon>
        <taxon>Ascomycota</taxon>
        <taxon>Pezizomycotina</taxon>
        <taxon>Eurotiomycetes</taxon>
        <taxon>Chaetothyriomycetidae</taxon>
        <taxon>Chaetothyriales</taxon>
        <taxon>Herpotrichiellaceae</taxon>
        <taxon>Rhinocladiella</taxon>
    </lineage>
</organism>
<gene>
    <name evidence="2" type="ORF">Z518_00337</name>
</gene>